<dbReference type="eggNOG" id="ENOG502Z8IC">
    <property type="taxonomic scope" value="Bacteria"/>
</dbReference>
<dbReference type="RefSeq" id="WP_013626194.1">
    <property type="nucleotide sequence ID" value="NC_015172.1"/>
</dbReference>
<dbReference type="HOGENOM" id="CLU_072519_1_0_9"/>
<organism evidence="1 2">
    <name type="scientific">Syntrophobotulus glycolicus (strain DSM 8271 / FlGlyR)</name>
    <dbReference type="NCBI Taxonomy" id="645991"/>
    <lineage>
        <taxon>Bacteria</taxon>
        <taxon>Bacillati</taxon>
        <taxon>Bacillota</taxon>
        <taxon>Clostridia</taxon>
        <taxon>Eubacteriales</taxon>
        <taxon>Desulfitobacteriaceae</taxon>
        <taxon>Syntrophobotulus</taxon>
    </lineage>
</organism>
<dbReference type="InterPro" id="IPR025062">
    <property type="entry name" value="DUF4003"/>
</dbReference>
<dbReference type="KEGG" id="sgy:Sgly_3205"/>
<name>F0T1P5_SYNGF</name>
<sequence>MDKQLRVKADKLQEIYNEASRDFRWKNSSNMNNLIALFHVMKGREYSAERIGIINEYIKDNTSVFSCYRQKSVLFSVLLDLNFPDPEQRFNLLLEYEEKLKEQGFRSYTYRPVTAYTLLLSCSQNEVNQRISKAYKIFSEMRKNHPWLTSGDDYPLAVLLAGSKEEISAIMTNIENIYHKLQEAGFSKSNGLQFLSHILDFSVEDDVVKARRCHELFTFFKKSGQHIYSAYYSSLGLITLLAEKSTEAADRTLELADYLSEDRRFRWLGRETIFLTAAALVSSQYLENMKRNNEVLQAVSFVTIEALISAQTAIMLGATCTATTAASSGS</sequence>
<proteinExistence type="predicted"/>
<evidence type="ECO:0008006" key="3">
    <source>
        <dbReference type="Google" id="ProtNLM"/>
    </source>
</evidence>
<dbReference type="EMBL" id="CP002547">
    <property type="protein sequence ID" value="ADY57469.1"/>
    <property type="molecule type" value="Genomic_DNA"/>
</dbReference>
<accession>F0T1P5</accession>
<keyword evidence="2" id="KW-1185">Reference proteome</keyword>
<dbReference type="AlphaFoldDB" id="F0T1P5"/>
<reference evidence="1 2" key="1">
    <citation type="journal article" date="2011" name="Stand. Genomic Sci.">
        <title>Complete genome sequence of Syntrophobotulus glycolicus type strain (FlGlyR).</title>
        <authorList>
            <person name="Han C."/>
            <person name="Mwirichia R."/>
            <person name="Chertkov O."/>
            <person name="Held B."/>
            <person name="Lapidus A."/>
            <person name="Nolan M."/>
            <person name="Lucas S."/>
            <person name="Hammon N."/>
            <person name="Deshpande S."/>
            <person name="Cheng J.F."/>
            <person name="Tapia R."/>
            <person name="Goodwin L."/>
            <person name="Pitluck S."/>
            <person name="Huntemann M."/>
            <person name="Liolios K."/>
            <person name="Ivanova N."/>
            <person name="Pagani I."/>
            <person name="Mavromatis K."/>
            <person name="Ovchinikova G."/>
            <person name="Pati A."/>
            <person name="Chen A."/>
            <person name="Palaniappan K."/>
            <person name="Land M."/>
            <person name="Hauser L."/>
            <person name="Brambilla E.M."/>
            <person name="Rohde M."/>
            <person name="Spring S."/>
            <person name="Sikorski J."/>
            <person name="Goker M."/>
            <person name="Woyke T."/>
            <person name="Bristow J."/>
            <person name="Eisen J.A."/>
            <person name="Markowitz V."/>
            <person name="Hugenholtz P."/>
            <person name="Kyrpides N.C."/>
            <person name="Klenk H.P."/>
            <person name="Detter J.C."/>
        </authorList>
    </citation>
    <scope>NUCLEOTIDE SEQUENCE [LARGE SCALE GENOMIC DNA]</scope>
    <source>
        <strain evidence="2">DSM 8271 / FlGlyR</strain>
    </source>
</reference>
<dbReference type="Proteomes" id="UP000007488">
    <property type="component" value="Chromosome"/>
</dbReference>
<evidence type="ECO:0000313" key="1">
    <source>
        <dbReference type="EMBL" id="ADY57469.1"/>
    </source>
</evidence>
<dbReference type="Pfam" id="PF13170">
    <property type="entry name" value="DUF4003"/>
    <property type="match status" value="1"/>
</dbReference>
<evidence type="ECO:0000313" key="2">
    <source>
        <dbReference type="Proteomes" id="UP000007488"/>
    </source>
</evidence>
<dbReference type="OrthoDB" id="1778393at2"/>
<gene>
    <name evidence="1" type="ordered locus">Sgly_3205</name>
</gene>
<dbReference type="STRING" id="645991.Sgly_3205"/>
<reference evidence="2" key="2">
    <citation type="submission" date="2011-02" db="EMBL/GenBank/DDBJ databases">
        <title>The complete genome of Syntrophobotulus glycolicus DSM 8271.</title>
        <authorList>
            <person name="Lucas S."/>
            <person name="Copeland A."/>
            <person name="Lapidus A."/>
            <person name="Bruce D."/>
            <person name="Goodwin L."/>
            <person name="Pitluck S."/>
            <person name="Kyrpides N."/>
            <person name="Mavromatis K."/>
            <person name="Pagani I."/>
            <person name="Ivanova N."/>
            <person name="Mikhailova N."/>
            <person name="Chertkov O."/>
            <person name="Held B."/>
            <person name="Detter J.C."/>
            <person name="Tapia R."/>
            <person name="Han C."/>
            <person name="Land M."/>
            <person name="Hauser L."/>
            <person name="Markowitz V."/>
            <person name="Cheng J.-F."/>
            <person name="Hugenholtz P."/>
            <person name="Woyke T."/>
            <person name="Wu D."/>
            <person name="Spring S."/>
            <person name="Schroeder M."/>
            <person name="Brambilla E."/>
            <person name="Klenk H.-P."/>
            <person name="Eisen J.A."/>
        </authorList>
    </citation>
    <scope>NUCLEOTIDE SEQUENCE [LARGE SCALE GENOMIC DNA]</scope>
    <source>
        <strain evidence="2">DSM 8271 / FlGlyR</strain>
    </source>
</reference>
<protein>
    <recommendedName>
        <fullName evidence="3">DUF4003 domain-containing protein</fullName>
    </recommendedName>
</protein>